<keyword evidence="2" id="KW-0472">Membrane</keyword>
<reference evidence="3 4" key="1">
    <citation type="submission" date="2018-06" db="EMBL/GenBank/DDBJ databases">
        <title>Comparative genomics of Bradyrhizobium nodulating Arachidis hypogaea.</title>
        <authorList>
            <person name="Li Y."/>
        </authorList>
    </citation>
    <scope>NUCLEOTIDE SEQUENCE [LARGE SCALE GENOMIC DNA]</scope>
    <source>
        <strain evidence="3 4">CCBAU 051107</strain>
    </source>
</reference>
<dbReference type="Proteomes" id="UP000594015">
    <property type="component" value="Chromosome"/>
</dbReference>
<evidence type="ECO:0000256" key="2">
    <source>
        <dbReference type="SAM" id="Phobius"/>
    </source>
</evidence>
<gene>
    <name evidence="3" type="ORF">WN72_33345</name>
</gene>
<dbReference type="KEGG" id="barh:WN72_33345"/>
<sequence length="67" mass="7240">MSLQELAPWLIVIGASLVVLGIIGVLVRRKQEEESDGVPDKPVQTPKAQMPPLPQLLDSRGKNGVPE</sequence>
<dbReference type="AlphaFoldDB" id="A0AAE7NRH7"/>
<name>A0AAE7NRH7_9BRAD</name>
<feature type="transmembrane region" description="Helical" evidence="2">
    <location>
        <begin position="6"/>
        <end position="27"/>
    </location>
</feature>
<organism evidence="3 4">
    <name type="scientific">Bradyrhizobium arachidis</name>
    <dbReference type="NCBI Taxonomy" id="858423"/>
    <lineage>
        <taxon>Bacteria</taxon>
        <taxon>Pseudomonadati</taxon>
        <taxon>Pseudomonadota</taxon>
        <taxon>Alphaproteobacteria</taxon>
        <taxon>Hyphomicrobiales</taxon>
        <taxon>Nitrobacteraceae</taxon>
        <taxon>Bradyrhizobium</taxon>
    </lineage>
</organism>
<keyword evidence="2" id="KW-0812">Transmembrane</keyword>
<evidence type="ECO:0000313" key="3">
    <source>
        <dbReference type="EMBL" id="QOZ70648.1"/>
    </source>
</evidence>
<evidence type="ECO:0000313" key="4">
    <source>
        <dbReference type="Proteomes" id="UP000594015"/>
    </source>
</evidence>
<evidence type="ECO:0000256" key="1">
    <source>
        <dbReference type="SAM" id="MobiDB-lite"/>
    </source>
</evidence>
<dbReference type="EMBL" id="CP030050">
    <property type="protein sequence ID" value="QOZ70648.1"/>
    <property type="molecule type" value="Genomic_DNA"/>
</dbReference>
<protein>
    <submittedName>
        <fullName evidence="3">LPXTG cell wall anchor domain-containing protein</fullName>
    </submittedName>
</protein>
<accession>A0AAE7NRH7</accession>
<proteinExistence type="predicted"/>
<feature type="region of interest" description="Disordered" evidence="1">
    <location>
        <begin position="30"/>
        <end position="67"/>
    </location>
</feature>
<dbReference type="NCBIfam" id="TIGR01167">
    <property type="entry name" value="LPXTG_anchor"/>
    <property type="match status" value="1"/>
</dbReference>
<keyword evidence="2" id="KW-1133">Transmembrane helix</keyword>